<evidence type="ECO:0000313" key="2">
    <source>
        <dbReference type="EMBL" id="KAJ7781933.1"/>
    </source>
</evidence>
<evidence type="ECO:0000313" key="3">
    <source>
        <dbReference type="Proteomes" id="UP001215280"/>
    </source>
</evidence>
<feature type="compositionally biased region" description="Polar residues" evidence="1">
    <location>
        <begin position="285"/>
        <end position="299"/>
    </location>
</feature>
<feature type="compositionally biased region" description="Gly residues" evidence="1">
    <location>
        <begin position="387"/>
        <end position="399"/>
    </location>
</feature>
<feature type="region of interest" description="Disordered" evidence="1">
    <location>
        <begin position="359"/>
        <end position="399"/>
    </location>
</feature>
<reference evidence="2" key="1">
    <citation type="submission" date="2023-03" db="EMBL/GenBank/DDBJ databases">
        <title>Massive genome expansion in bonnet fungi (Mycena s.s.) driven by repeated elements and novel gene families across ecological guilds.</title>
        <authorList>
            <consortium name="Lawrence Berkeley National Laboratory"/>
            <person name="Harder C.B."/>
            <person name="Miyauchi S."/>
            <person name="Viragh M."/>
            <person name="Kuo A."/>
            <person name="Thoen E."/>
            <person name="Andreopoulos B."/>
            <person name="Lu D."/>
            <person name="Skrede I."/>
            <person name="Drula E."/>
            <person name="Henrissat B."/>
            <person name="Morin E."/>
            <person name="Kohler A."/>
            <person name="Barry K."/>
            <person name="LaButti K."/>
            <person name="Morin E."/>
            <person name="Salamov A."/>
            <person name="Lipzen A."/>
            <person name="Mereny Z."/>
            <person name="Hegedus B."/>
            <person name="Baldrian P."/>
            <person name="Stursova M."/>
            <person name="Weitz H."/>
            <person name="Taylor A."/>
            <person name="Grigoriev I.V."/>
            <person name="Nagy L.G."/>
            <person name="Martin F."/>
            <person name="Kauserud H."/>
        </authorList>
    </citation>
    <scope>NUCLEOTIDE SEQUENCE</scope>
    <source>
        <strain evidence="2">CBHHK188m</strain>
    </source>
</reference>
<evidence type="ECO:0000256" key="1">
    <source>
        <dbReference type="SAM" id="MobiDB-lite"/>
    </source>
</evidence>
<accession>A0AAD7KCN1</accession>
<comment type="caution">
    <text evidence="2">The sequence shown here is derived from an EMBL/GenBank/DDBJ whole genome shotgun (WGS) entry which is preliminary data.</text>
</comment>
<keyword evidence="3" id="KW-1185">Reference proteome</keyword>
<feature type="compositionally biased region" description="Basic and acidic residues" evidence="1">
    <location>
        <begin position="359"/>
        <end position="379"/>
    </location>
</feature>
<dbReference type="EMBL" id="JARJLG010000004">
    <property type="protein sequence ID" value="KAJ7781933.1"/>
    <property type="molecule type" value="Genomic_DNA"/>
</dbReference>
<name>A0AAD7KCN1_9AGAR</name>
<organism evidence="2 3">
    <name type="scientific">Mycena maculata</name>
    <dbReference type="NCBI Taxonomy" id="230809"/>
    <lineage>
        <taxon>Eukaryota</taxon>
        <taxon>Fungi</taxon>
        <taxon>Dikarya</taxon>
        <taxon>Basidiomycota</taxon>
        <taxon>Agaricomycotina</taxon>
        <taxon>Agaricomycetes</taxon>
        <taxon>Agaricomycetidae</taxon>
        <taxon>Agaricales</taxon>
        <taxon>Marasmiineae</taxon>
        <taxon>Mycenaceae</taxon>
        <taxon>Mycena</taxon>
    </lineage>
</organism>
<dbReference type="AlphaFoldDB" id="A0AAD7KCN1"/>
<protein>
    <submittedName>
        <fullName evidence="2">Uncharacterized protein</fullName>
    </submittedName>
</protein>
<dbReference type="Proteomes" id="UP001215280">
    <property type="component" value="Unassembled WGS sequence"/>
</dbReference>
<feature type="compositionally biased region" description="Basic and acidic residues" evidence="1">
    <location>
        <begin position="271"/>
        <end position="284"/>
    </location>
</feature>
<sequence>MGWESIQAVALSPFALTRSPSESTADANFNGRQTQKWGDRGINIIIPGHSTPKSQSGNALTNERTRSCYLLNLIRRAATSHGTILGLHYTLAVIKTELAALQGAAADFLDANGKMDIYIAWINEEYEKEQATSAYYSDLVEQQAGWIELGQKYIISLLERMAVAETRARDTQLDLMDDLACTEDVVTRQAVQTEALQKAQAAAHVRIAALEAQLCANFQRHEAQVSALRRAHATSTQAIQAQARAKGISLGNNHHLPVMERPTASSSAKTTLKDQQKKPEKPESTQRTTRSASDFTTSEHTAKTRTELYGLGKYNWKTEGVDGARTHLIMKGFISGDCDPTPSLATLALVLLRIAANGEEGRQGSRDRGNPERHGDKPTKSPRLCGAGEGGPSADQRGG</sequence>
<gene>
    <name evidence="2" type="ORF">DFH07DRAFT_764937</name>
</gene>
<feature type="region of interest" description="Disordered" evidence="1">
    <location>
        <begin position="251"/>
        <end position="301"/>
    </location>
</feature>
<proteinExistence type="predicted"/>